<comment type="caution">
    <text evidence="6">The sequence shown here is derived from an EMBL/GenBank/DDBJ whole genome shotgun (WGS) entry which is preliminary data.</text>
</comment>
<proteinExistence type="predicted"/>
<evidence type="ECO:0000313" key="6">
    <source>
        <dbReference type="EMBL" id="KAG2433587.1"/>
    </source>
</evidence>
<keyword evidence="7" id="KW-1185">Reference proteome</keyword>
<feature type="region of interest" description="Disordered" evidence="4">
    <location>
        <begin position="252"/>
        <end position="286"/>
    </location>
</feature>
<dbReference type="AlphaFoldDB" id="A0A835VY49"/>
<sequence length="344" mass="34272">MGINTASGLLRLDGTLLVRVELELTQPPAAAPSRWLLSNSQTREYPETLSTNLWGNDVGKDFLSLLTNPGATADLTIIATAAAGAAAGGETAEGGKARRGKKRKAAAAAGSSKGRRRGAAAAGAAGAAAGAAGATAGATAGASSRRFPVHRAVLAARCPYFATHFASGMADSSTSELHMPDTDPDALAALLRFVYGGELPLSSRHHARCCFELADRLLLPKAVALLGQHLVTTPTAATMAADLAWAMRLGGGSQAGPQQGGGPGGAGGSGGAGGGGSGGAGGAGGGSGGGISNNDLVTGLIEFIAEQQEEDLPEEQVRALAAEQPDLMLQLYAAARRAARRSVS</sequence>
<evidence type="ECO:0000259" key="5">
    <source>
        <dbReference type="PROSITE" id="PS50097"/>
    </source>
</evidence>
<gene>
    <name evidence="6" type="ORF">HYH02_012518</name>
</gene>
<dbReference type="SMART" id="SM00225">
    <property type="entry name" value="BTB"/>
    <property type="match status" value="1"/>
</dbReference>
<comment type="pathway">
    <text evidence="1">Protein modification; protein ubiquitination.</text>
</comment>
<dbReference type="Pfam" id="PF00651">
    <property type="entry name" value="BTB"/>
    <property type="match status" value="1"/>
</dbReference>
<dbReference type="InterPro" id="IPR011333">
    <property type="entry name" value="SKP1/BTB/POZ_sf"/>
</dbReference>
<dbReference type="SUPFAM" id="SSF54695">
    <property type="entry name" value="POZ domain"/>
    <property type="match status" value="1"/>
</dbReference>
<dbReference type="OrthoDB" id="546239at2759"/>
<evidence type="ECO:0000256" key="1">
    <source>
        <dbReference type="ARBA" id="ARBA00004906"/>
    </source>
</evidence>
<evidence type="ECO:0000256" key="2">
    <source>
        <dbReference type="ARBA" id="ARBA00022737"/>
    </source>
</evidence>
<dbReference type="GO" id="GO:0005737">
    <property type="term" value="C:cytoplasm"/>
    <property type="evidence" value="ECO:0007669"/>
    <property type="project" value="TreeGrafter"/>
</dbReference>
<evidence type="ECO:0000256" key="4">
    <source>
        <dbReference type="SAM" id="MobiDB-lite"/>
    </source>
</evidence>
<organism evidence="6 7">
    <name type="scientific">Chlamydomonas schloesseri</name>
    <dbReference type="NCBI Taxonomy" id="2026947"/>
    <lineage>
        <taxon>Eukaryota</taxon>
        <taxon>Viridiplantae</taxon>
        <taxon>Chlorophyta</taxon>
        <taxon>core chlorophytes</taxon>
        <taxon>Chlorophyceae</taxon>
        <taxon>CS clade</taxon>
        <taxon>Chlamydomonadales</taxon>
        <taxon>Chlamydomonadaceae</taxon>
        <taxon>Chlamydomonas</taxon>
    </lineage>
</organism>
<feature type="domain" description="BTB" evidence="5">
    <location>
        <begin position="136"/>
        <end position="203"/>
    </location>
</feature>
<dbReference type="PANTHER" id="PTHR46231">
    <property type="entry name" value="ANKYRIN REPEAT AND BTB/POZ DOMAIN-CONTAINING PROTEIN 1"/>
    <property type="match status" value="1"/>
</dbReference>
<name>A0A835VY49_9CHLO</name>
<dbReference type="InterPro" id="IPR000210">
    <property type="entry name" value="BTB/POZ_dom"/>
</dbReference>
<dbReference type="PROSITE" id="PS50097">
    <property type="entry name" value="BTB"/>
    <property type="match status" value="1"/>
</dbReference>
<evidence type="ECO:0000313" key="7">
    <source>
        <dbReference type="Proteomes" id="UP000613740"/>
    </source>
</evidence>
<dbReference type="GO" id="GO:0000151">
    <property type="term" value="C:ubiquitin ligase complex"/>
    <property type="evidence" value="ECO:0007669"/>
    <property type="project" value="TreeGrafter"/>
</dbReference>
<dbReference type="Gene3D" id="3.30.710.10">
    <property type="entry name" value="Potassium Channel Kv1.1, Chain A"/>
    <property type="match status" value="1"/>
</dbReference>
<keyword evidence="3" id="KW-0040">ANK repeat</keyword>
<feature type="region of interest" description="Disordered" evidence="4">
    <location>
        <begin position="88"/>
        <end position="113"/>
    </location>
</feature>
<dbReference type="EMBL" id="JAEHOD010000061">
    <property type="protein sequence ID" value="KAG2433587.1"/>
    <property type="molecule type" value="Genomic_DNA"/>
</dbReference>
<dbReference type="PANTHER" id="PTHR46231:SF1">
    <property type="entry name" value="ANKYRIN REPEAT AND BTB_POZ DOMAIN-CONTAINING PROTEIN 1"/>
    <property type="match status" value="1"/>
</dbReference>
<reference evidence="6" key="1">
    <citation type="journal article" date="2020" name="bioRxiv">
        <title>Comparative genomics of Chlamydomonas.</title>
        <authorList>
            <person name="Craig R.J."/>
            <person name="Hasan A.R."/>
            <person name="Ness R.W."/>
            <person name="Keightley P.D."/>
        </authorList>
    </citation>
    <scope>NUCLEOTIDE SEQUENCE</scope>
    <source>
        <strain evidence="6">CCAP 11/173</strain>
    </source>
</reference>
<protein>
    <recommendedName>
        <fullName evidence="5">BTB domain-containing protein</fullName>
    </recommendedName>
</protein>
<evidence type="ECO:0000256" key="3">
    <source>
        <dbReference type="ARBA" id="ARBA00023043"/>
    </source>
</evidence>
<dbReference type="CDD" id="cd18186">
    <property type="entry name" value="BTB_POZ_ZBTB_KLHL-like"/>
    <property type="match status" value="1"/>
</dbReference>
<accession>A0A835VY49</accession>
<dbReference type="Proteomes" id="UP000613740">
    <property type="component" value="Unassembled WGS sequence"/>
</dbReference>
<dbReference type="InterPro" id="IPR044515">
    <property type="entry name" value="ABTB1"/>
</dbReference>
<keyword evidence="2" id="KW-0677">Repeat</keyword>